<evidence type="ECO:0000256" key="1">
    <source>
        <dbReference type="SAM" id="SignalP"/>
    </source>
</evidence>
<dbReference type="AlphaFoldDB" id="A0A7H9BH66"/>
<dbReference type="EMBL" id="CP058627">
    <property type="protein sequence ID" value="QLG88070.1"/>
    <property type="molecule type" value="Genomic_DNA"/>
</dbReference>
<dbReference type="InterPro" id="IPR013424">
    <property type="entry name" value="Ice-binding_C"/>
</dbReference>
<reference evidence="3 4" key="1">
    <citation type="submission" date="2020-07" db="EMBL/GenBank/DDBJ databases">
        <title>Complete genome sequence of Chitinibacter sp. 2T18.</title>
        <authorList>
            <person name="Bae J.-W."/>
            <person name="Choi J.-W."/>
        </authorList>
    </citation>
    <scope>NUCLEOTIDE SEQUENCE [LARGE SCALE GENOMIC DNA]</scope>
    <source>
        <strain evidence="3 4">2T18</strain>
    </source>
</reference>
<dbReference type="KEGG" id="chiz:HQ393_07265"/>
<dbReference type="Proteomes" id="UP000509597">
    <property type="component" value="Chromosome"/>
</dbReference>
<feature type="domain" description="Ice-binding protein C-terminal" evidence="2">
    <location>
        <begin position="224"/>
        <end position="247"/>
    </location>
</feature>
<proteinExistence type="predicted"/>
<dbReference type="NCBIfam" id="TIGR02595">
    <property type="entry name" value="PEP_CTERM"/>
    <property type="match status" value="1"/>
</dbReference>
<evidence type="ECO:0000313" key="3">
    <source>
        <dbReference type="EMBL" id="QLG88070.1"/>
    </source>
</evidence>
<evidence type="ECO:0000259" key="2">
    <source>
        <dbReference type="Pfam" id="PF07589"/>
    </source>
</evidence>
<feature type="chain" id="PRO_5028947323" evidence="1">
    <location>
        <begin position="21"/>
        <end position="250"/>
    </location>
</feature>
<keyword evidence="4" id="KW-1185">Reference proteome</keyword>
<gene>
    <name evidence="3" type="ORF">HQ393_07265</name>
</gene>
<protein>
    <submittedName>
        <fullName evidence="3">PEP-CTERM sorting domain-containing protein</fullName>
    </submittedName>
</protein>
<name>A0A7H9BH66_9NEIS</name>
<dbReference type="Pfam" id="PF07589">
    <property type="entry name" value="PEP-CTERM"/>
    <property type="match status" value="1"/>
</dbReference>
<feature type="signal peptide" evidence="1">
    <location>
        <begin position="1"/>
        <end position="20"/>
    </location>
</feature>
<dbReference type="RefSeq" id="WP_179358149.1">
    <property type="nucleotide sequence ID" value="NZ_CP058627.1"/>
</dbReference>
<evidence type="ECO:0000313" key="4">
    <source>
        <dbReference type="Proteomes" id="UP000509597"/>
    </source>
</evidence>
<accession>A0A7H9BH66</accession>
<keyword evidence="1" id="KW-0732">Signal</keyword>
<organism evidence="3 4">
    <name type="scientific">Chitinibacter bivalviorum</name>
    <dbReference type="NCBI Taxonomy" id="2739434"/>
    <lineage>
        <taxon>Bacteria</taxon>
        <taxon>Pseudomonadati</taxon>
        <taxon>Pseudomonadota</taxon>
        <taxon>Betaproteobacteria</taxon>
        <taxon>Neisseriales</taxon>
        <taxon>Chitinibacteraceae</taxon>
        <taxon>Chitinibacter</taxon>
    </lineage>
</organism>
<sequence length="250" mass="26452">MMKSVWAAAVLVLYSSVGMAANLAIFGNNNIASLYTVSHKISYVSDAQLATPGFLDTFNAFVYTRDGYSLGTSLSAAASKNVQQFVKGNFVLFNGDFQDDINSPSGQTKQLFNQALSFVLSNKKGGYIGEYTGSFAALSSNEDGLRPLGLIQGNAEVSGLNHGGAGSAVTLTVNGQSSKVTQNVNFPLRSNKIEFGATVNVDPKLVLAQYSNGNAAIIAGTIAPVPEPETYALMGMGLIALFAARRRRYH</sequence>